<dbReference type="EMBL" id="SSTD01014185">
    <property type="protein sequence ID" value="TYK04636.1"/>
    <property type="molecule type" value="Genomic_DNA"/>
</dbReference>
<proteinExistence type="predicted"/>
<reference evidence="3 4" key="1">
    <citation type="submission" date="2019-08" db="EMBL/GenBank/DDBJ databases">
        <title>Draft genome sequences of two oriental melons (Cucumis melo L. var makuwa).</title>
        <authorList>
            <person name="Kwon S.-Y."/>
        </authorList>
    </citation>
    <scope>NUCLEOTIDE SEQUENCE [LARGE SCALE GENOMIC DNA]</scope>
    <source>
        <strain evidence="4">cv. Chang Bougi</strain>
        <strain evidence="3">cv. SW 3</strain>
        <tissue evidence="2">Leaf</tissue>
    </source>
</reference>
<evidence type="ECO:0000313" key="1">
    <source>
        <dbReference type="EMBL" id="KAA0033078.1"/>
    </source>
</evidence>
<dbReference type="EMBL" id="SSTE01020983">
    <property type="protein sequence ID" value="KAA0033078.1"/>
    <property type="molecule type" value="Genomic_DNA"/>
</dbReference>
<name>A0A5D3C2I6_CUCMM</name>
<dbReference type="AlphaFoldDB" id="A0A5D3C2I6"/>
<dbReference type="Proteomes" id="UP000321393">
    <property type="component" value="Unassembled WGS sequence"/>
</dbReference>
<gene>
    <name evidence="2" type="ORF">E5676_scaffold2137G00050</name>
    <name evidence="1" type="ORF">E6C27_scaffold269G001970</name>
</gene>
<protein>
    <submittedName>
        <fullName evidence="2">Ty3-gypsy retrotransposon protein</fullName>
    </submittedName>
</protein>
<comment type="caution">
    <text evidence="2">The sequence shown here is derived from an EMBL/GenBank/DDBJ whole genome shotgun (WGS) entry which is preliminary data.</text>
</comment>
<sequence length="203" mass="22869">MPRENSPKSWKTSQLLKSTVLEERSSFEDTNFLPRLQSQEHHMLRFIKSSVASKATVANDSRLVTQSHSKMSMQVQEQSSVLTKKSWEQLMESSEGGIIIRENPLSDNFTPASDILEKEPHLEVVSIMMADVTPEAAMERKINFLMKVVKEQYHEIAALKDQMKACETAESSKTPVVKTDDKGKSVLQENQTQQSISIASLSL</sequence>
<organism evidence="2 4">
    <name type="scientific">Cucumis melo var. makuwa</name>
    <name type="common">Oriental melon</name>
    <dbReference type="NCBI Taxonomy" id="1194695"/>
    <lineage>
        <taxon>Eukaryota</taxon>
        <taxon>Viridiplantae</taxon>
        <taxon>Streptophyta</taxon>
        <taxon>Embryophyta</taxon>
        <taxon>Tracheophyta</taxon>
        <taxon>Spermatophyta</taxon>
        <taxon>Magnoliopsida</taxon>
        <taxon>eudicotyledons</taxon>
        <taxon>Gunneridae</taxon>
        <taxon>Pentapetalae</taxon>
        <taxon>rosids</taxon>
        <taxon>fabids</taxon>
        <taxon>Cucurbitales</taxon>
        <taxon>Cucurbitaceae</taxon>
        <taxon>Benincaseae</taxon>
        <taxon>Cucumis</taxon>
    </lineage>
</organism>
<evidence type="ECO:0000313" key="2">
    <source>
        <dbReference type="EMBL" id="TYK04636.1"/>
    </source>
</evidence>
<evidence type="ECO:0000313" key="4">
    <source>
        <dbReference type="Proteomes" id="UP000321947"/>
    </source>
</evidence>
<evidence type="ECO:0000313" key="3">
    <source>
        <dbReference type="Proteomes" id="UP000321393"/>
    </source>
</evidence>
<accession>A0A5D3C2I6</accession>
<dbReference type="Proteomes" id="UP000321947">
    <property type="component" value="Unassembled WGS sequence"/>
</dbReference>